<keyword evidence="3" id="KW-1185">Reference proteome</keyword>
<dbReference type="PANTHER" id="PTHR36503">
    <property type="entry name" value="BLR2520 PROTEIN"/>
    <property type="match status" value="1"/>
</dbReference>
<evidence type="ECO:0000313" key="3">
    <source>
        <dbReference type="Proteomes" id="UP000621266"/>
    </source>
</evidence>
<sequence>MATQIFVNLPVKDLQRSKDFWSALGYSANPQFSDENAASIVISDEIYVMVMTEPFFKTFTKKEIADATRTTEAINCLGVGSRAEVDRLVDAALAAGGSASNETMEEGPMYGRSFQDPDGHLWEVVYMDMSAMQ</sequence>
<evidence type="ECO:0000259" key="1">
    <source>
        <dbReference type="PROSITE" id="PS51819"/>
    </source>
</evidence>
<comment type="caution">
    <text evidence="2">The sequence shown here is derived from an EMBL/GenBank/DDBJ whole genome shotgun (WGS) entry which is preliminary data.</text>
</comment>
<dbReference type="PROSITE" id="PS51819">
    <property type="entry name" value="VOC"/>
    <property type="match status" value="1"/>
</dbReference>
<dbReference type="Proteomes" id="UP000621266">
    <property type="component" value="Unassembled WGS sequence"/>
</dbReference>
<organism evidence="2 3">
    <name type="scientific">Streptomyces lycii</name>
    <dbReference type="NCBI Taxonomy" id="2654337"/>
    <lineage>
        <taxon>Bacteria</taxon>
        <taxon>Bacillati</taxon>
        <taxon>Actinomycetota</taxon>
        <taxon>Actinomycetes</taxon>
        <taxon>Kitasatosporales</taxon>
        <taxon>Streptomycetaceae</taxon>
        <taxon>Streptomyces</taxon>
    </lineage>
</organism>
<dbReference type="EMBL" id="WHPN01000321">
    <property type="protein sequence ID" value="KAF4407325.1"/>
    <property type="molecule type" value="Genomic_DNA"/>
</dbReference>
<protein>
    <submittedName>
        <fullName evidence="2">VOC family protein</fullName>
    </submittedName>
</protein>
<accession>A0ABQ7FET4</accession>
<dbReference type="PANTHER" id="PTHR36503:SF2">
    <property type="entry name" value="BLR2408 PROTEIN"/>
    <property type="match status" value="1"/>
</dbReference>
<proteinExistence type="predicted"/>
<name>A0ABQ7FET4_9ACTN</name>
<dbReference type="RefSeq" id="WP_098753567.1">
    <property type="nucleotide sequence ID" value="NZ_WHPN01000321.1"/>
</dbReference>
<evidence type="ECO:0000313" key="2">
    <source>
        <dbReference type="EMBL" id="KAF4407325.1"/>
    </source>
</evidence>
<reference evidence="2 3" key="1">
    <citation type="submission" date="2019-10" db="EMBL/GenBank/DDBJ databases">
        <title>Streptomyces tenebrisbrunneis sp.nov., an endogenous actinomycete isolated from of Lycium ruthenicum.</title>
        <authorList>
            <person name="Ma L."/>
        </authorList>
    </citation>
    <scope>NUCLEOTIDE SEQUENCE [LARGE SCALE GENOMIC DNA]</scope>
    <source>
        <strain evidence="2 3">TRM 66187</strain>
    </source>
</reference>
<dbReference type="InterPro" id="IPR053863">
    <property type="entry name" value="Glyoxy/Ble-like_N"/>
</dbReference>
<dbReference type="InterPro" id="IPR029068">
    <property type="entry name" value="Glyas_Bleomycin-R_OHBP_Dase"/>
</dbReference>
<dbReference type="Pfam" id="PF22677">
    <property type="entry name" value="Ble-like_N"/>
    <property type="match status" value="1"/>
</dbReference>
<dbReference type="InterPro" id="IPR037523">
    <property type="entry name" value="VOC_core"/>
</dbReference>
<dbReference type="SUPFAM" id="SSF54593">
    <property type="entry name" value="Glyoxalase/Bleomycin resistance protein/Dihydroxybiphenyl dioxygenase"/>
    <property type="match status" value="1"/>
</dbReference>
<feature type="domain" description="VOC" evidence="1">
    <location>
        <begin position="3"/>
        <end position="127"/>
    </location>
</feature>
<gene>
    <name evidence="2" type="ORF">GCU69_20195</name>
</gene>
<dbReference type="Gene3D" id="3.10.180.10">
    <property type="entry name" value="2,3-Dihydroxybiphenyl 1,2-Dioxygenase, domain 1"/>
    <property type="match status" value="1"/>
</dbReference>